<proteinExistence type="predicted"/>
<protein>
    <submittedName>
        <fullName evidence="1">Uncharacterized protein</fullName>
    </submittedName>
</protein>
<sequence>MDEFRIKIEQLIEDLENETSNRNMNDLEEGRYKALCEVLDLIDEQKR</sequence>
<reference evidence="1" key="1">
    <citation type="journal article" date="2021" name="Proc. Natl. Acad. Sci. U.S.A.">
        <title>A Catalog of Tens of Thousands of Viruses from Human Metagenomes Reveals Hidden Associations with Chronic Diseases.</title>
        <authorList>
            <person name="Tisza M.J."/>
            <person name="Buck C.B."/>
        </authorList>
    </citation>
    <scope>NUCLEOTIDE SEQUENCE</scope>
    <source>
        <strain evidence="1">CtP0x5</strain>
    </source>
</reference>
<evidence type="ECO:0000313" key="1">
    <source>
        <dbReference type="EMBL" id="DAF61973.1"/>
    </source>
</evidence>
<organism evidence="1">
    <name type="scientific">Siphoviridae sp. ctP0x5</name>
    <dbReference type="NCBI Taxonomy" id="2827863"/>
    <lineage>
        <taxon>Viruses</taxon>
        <taxon>Duplodnaviria</taxon>
        <taxon>Heunggongvirae</taxon>
        <taxon>Uroviricota</taxon>
        <taxon>Caudoviricetes</taxon>
    </lineage>
</organism>
<name>A0A8S5TF81_9CAUD</name>
<accession>A0A8S5TF81</accession>
<dbReference type="EMBL" id="BK032818">
    <property type="protein sequence ID" value="DAF61973.1"/>
    <property type="molecule type" value="Genomic_DNA"/>
</dbReference>